<evidence type="ECO:0000313" key="3">
    <source>
        <dbReference type="WBParaSite" id="nRc.2.0.1.t19278-RA"/>
    </source>
</evidence>
<proteinExistence type="predicted"/>
<organism evidence="2 3">
    <name type="scientific">Romanomermis culicivorax</name>
    <name type="common">Nematode worm</name>
    <dbReference type="NCBI Taxonomy" id="13658"/>
    <lineage>
        <taxon>Eukaryota</taxon>
        <taxon>Metazoa</taxon>
        <taxon>Ecdysozoa</taxon>
        <taxon>Nematoda</taxon>
        <taxon>Enoplea</taxon>
        <taxon>Dorylaimia</taxon>
        <taxon>Mermithida</taxon>
        <taxon>Mermithoidea</taxon>
        <taxon>Mermithidae</taxon>
        <taxon>Romanomermis</taxon>
    </lineage>
</organism>
<dbReference type="WBParaSite" id="nRc.2.0.1.t19278-RA">
    <property type="protein sequence ID" value="nRc.2.0.1.t19278-RA"/>
    <property type="gene ID" value="nRc.2.0.1.g19278"/>
</dbReference>
<keyword evidence="2" id="KW-1185">Reference proteome</keyword>
<accession>A0A915J007</accession>
<protein>
    <submittedName>
        <fullName evidence="3">Uncharacterized protein</fullName>
    </submittedName>
</protein>
<sequence>MMGDSCVVCKVKKIKNLIRAKKTSSLTMSIISRAQGSGTHATGSGTRFERNRFVFQDPERKPGPEQTASIFHKPEPDAIIFEKPDS</sequence>
<name>A0A915J007_ROMCU</name>
<reference evidence="3" key="1">
    <citation type="submission" date="2022-11" db="UniProtKB">
        <authorList>
            <consortium name="WormBaseParasite"/>
        </authorList>
    </citation>
    <scope>IDENTIFICATION</scope>
</reference>
<evidence type="ECO:0000313" key="2">
    <source>
        <dbReference type="Proteomes" id="UP000887565"/>
    </source>
</evidence>
<dbReference type="AlphaFoldDB" id="A0A915J007"/>
<dbReference type="Proteomes" id="UP000887565">
    <property type="component" value="Unplaced"/>
</dbReference>
<evidence type="ECO:0000256" key="1">
    <source>
        <dbReference type="SAM" id="MobiDB-lite"/>
    </source>
</evidence>
<feature type="region of interest" description="Disordered" evidence="1">
    <location>
        <begin position="57"/>
        <end position="77"/>
    </location>
</feature>